<dbReference type="AlphaFoldDB" id="A0A0F9R9R7"/>
<organism evidence="1">
    <name type="scientific">marine sediment metagenome</name>
    <dbReference type="NCBI Taxonomy" id="412755"/>
    <lineage>
        <taxon>unclassified sequences</taxon>
        <taxon>metagenomes</taxon>
        <taxon>ecological metagenomes</taxon>
    </lineage>
</organism>
<protein>
    <submittedName>
        <fullName evidence="1">Uncharacterized protein</fullName>
    </submittedName>
</protein>
<evidence type="ECO:0000313" key="1">
    <source>
        <dbReference type="EMBL" id="KKN51574.1"/>
    </source>
</evidence>
<reference evidence="1" key="1">
    <citation type="journal article" date="2015" name="Nature">
        <title>Complex archaea that bridge the gap between prokaryotes and eukaryotes.</title>
        <authorList>
            <person name="Spang A."/>
            <person name="Saw J.H."/>
            <person name="Jorgensen S.L."/>
            <person name="Zaremba-Niedzwiedzka K."/>
            <person name="Martijn J."/>
            <person name="Lind A.E."/>
            <person name="van Eijk R."/>
            <person name="Schleper C."/>
            <person name="Guy L."/>
            <person name="Ettema T.J."/>
        </authorList>
    </citation>
    <scope>NUCLEOTIDE SEQUENCE</scope>
</reference>
<proteinExistence type="predicted"/>
<name>A0A0F9R9R7_9ZZZZ</name>
<gene>
    <name evidence="1" type="ORF">LCGC14_0621160</name>
</gene>
<dbReference type="EMBL" id="LAZR01001057">
    <property type="protein sequence ID" value="KKN51574.1"/>
    <property type="molecule type" value="Genomic_DNA"/>
</dbReference>
<accession>A0A0F9R9R7</accession>
<sequence length="99" mass="11116">MKWTHEKFLDSHMIRTEYGKEKSVVLSITEVGSGVFFLLGSESGKPNLFPDAETPIGFQTPFGRHIIYHSTHDTFDDALFVAATKVQPMVKLTLLSMVN</sequence>
<comment type="caution">
    <text evidence="1">The sequence shown here is derived from an EMBL/GenBank/DDBJ whole genome shotgun (WGS) entry which is preliminary data.</text>
</comment>